<proteinExistence type="predicted"/>
<dbReference type="Pfam" id="PF03843">
    <property type="entry name" value="Slp"/>
    <property type="match status" value="1"/>
</dbReference>
<protein>
    <recommendedName>
        <fullName evidence="3">Outer membrane lipoprotein</fullName>
    </recommendedName>
</protein>
<dbReference type="PANTHER" id="PTHR37530:SF1">
    <property type="entry name" value="OUTER MEMBRANE PROTEIN SLP"/>
    <property type="match status" value="1"/>
</dbReference>
<dbReference type="AlphaFoldDB" id="A0A4Y1YPG4"/>
<dbReference type="PIRSF" id="PIRSF004982">
    <property type="entry name" value="SlP"/>
    <property type="match status" value="1"/>
</dbReference>
<evidence type="ECO:0000313" key="2">
    <source>
        <dbReference type="Proteomes" id="UP000316473"/>
    </source>
</evidence>
<dbReference type="GO" id="GO:0019867">
    <property type="term" value="C:outer membrane"/>
    <property type="evidence" value="ECO:0007669"/>
    <property type="project" value="InterPro"/>
</dbReference>
<dbReference type="KEGG" id="nst:Nstercoris_01892"/>
<dbReference type="InterPro" id="IPR004658">
    <property type="entry name" value="OMP_Slp"/>
</dbReference>
<organism evidence="1 2">
    <name type="scientific">Nitrosomonas stercoris</name>
    <dbReference type="NCBI Taxonomy" id="1444684"/>
    <lineage>
        <taxon>Bacteria</taxon>
        <taxon>Pseudomonadati</taxon>
        <taxon>Pseudomonadota</taxon>
        <taxon>Betaproteobacteria</taxon>
        <taxon>Nitrosomonadales</taxon>
        <taxon>Nitrosomonadaceae</taxon>
        <taxon>Nitrosomonas</taxon>
    </lineage>
</organism>
<dbReference type="EMBL" id="AP019755">
    <property type="protein sequence ID" value="BBL35619.1"/>
    <property type="molecule type" value="Genomic_DNA"/>
</dbReference>
<evidence type="ECO:0000313" key="1">
    <source>
        <dbReference type="EMBL" id="BBL35619.1"/>
    </source>
</evidence>
<gene>
    <name evidence="1" type="ORF">Nstercoris_01892</name>
</gene>
<accession>A0A4Y1YPG4</accession>
<dbReference type="Proteomes" id="UP000316473">
    <property type="component" value="Chromosome"/>
</dbReference>
<reference evidence="1 2" key="1">
    <citation type="submission" date="2019-06" db="EMBL/GenBank/DDBJ databases">
        <title>Nitrosomonas stercoris KYUHI-S whole genome shotgun sequence.</title>
        <authorList>
            <person name="Nakagawa T."/>
            <person name="Tsuchiya Y."/>
            <person name="Takahashi R."/>
        </authorList>
    </citation>
    <scope>NUCLEOTIDE SEQUENCE [LARGE SCALE GENOMIC DNA]</scope>
    <source>
        <strain evidence="1 2">KYUHI-S</strain>
    </source>
</reference>
<sequence length="162" mass="18825">MPPDIRDFSAVDIPYQLVAQNIEAYQDTPIRWGGTVIAIENEADFSFMQVLFYPLSRNGYPQTNQAGAGRFAVTTSEFIDPALFTKGTEVTVTGVIKQSIERSVGNKTISIPLIAAEAIHLWPASYREDNLYWNTRYRYGPYPGYYSYPFFYRRHYDPYYWW</sequence>
<evidence type="ECO:0008006" key="3">
    <source>
        <dbReference type="Google" id="ProtNLM"/>
    </source>
</evidence>
<name>A0A4Y1YPG4_9PROT</name>
<keyword evidence="2" id="KW-1185">Reference proteome</keyword>
<dbReference type="PANTHER" id="PTHR37530">
    <property type="entry name" value="OUTER MEMBRANE PROTEIN SLP"/>
    <property type="match status" value="1"/>
</dbReference>